<proteinExistence type="predicted"/>
<evidence type="ECO:0008006" key="5">
    <source>
        <dbReference type="Google" id="ProtNLM"/>
    </source>
</evidence>
<gene>
    <name evidence="3" type="ORF">KHU32_00075</name>
</gene>
<reference evidence="3 4" key="1">
    <citation type="submission" date="2021-05" db="EMBL/GenBank/DDBJ databases">
        <title>Roseococcus sp. XZZS9, whole genome shotgun sequencing project.</title>
        <authorList>
            <person name="Zhao G."/>
            <person name="Shen L."/>
        </authorList>
    </citation>
    <scope>NUCLEOTIDE SEQUENCE [LARGE SCALE GENOMIC DNA]</scope>
    <source>
        <strain evidence="3 4">XZZS9</strain>
    </source>
</reference>
<evidence type="ECO:0000313" key="3">
    <source>
        <dbReference type="EMBL" id="MBS7809310.1"/>
    </source>
</evidence>
<feature type="chain" id="PRO_5046150370" description="PepSY domain-containing protein" evidence="2">
    <location>
        <begin position="23"/>
        <end position="117"/>
    </location>
</feature>
<evidence type="ECO:0000256" key="2">
    <source>
        <dbReference type="SAM" id="SignalP"/>
    </source>
</evidence>
<dbReference type="Proteomes" id="UP000766336">
    <property type="component" value="Unassembled WGS sequence"/>
</dbReference>
<feature type="compositionally biased region" description="Low complexity" evidence="1">
    <location>
        <begin position="22"/>
        <end position="46"/>
    </location>
</feature>
<evidence type="ECO:0000313" key="4">
    <source>
        <dbReference type="Proteomes" id="UP000766336"/>
    </source>
</evidence>
<feature type="signal peptide" evidence="2">
    <location>
        <begin position="1"/>
        <end position="22"/>
    </location>
</feature>
<dbReference type="RefSeq" id="WP_213668026.1">
    <property type="nucleotide sequence ID" value="NZ_JAHCDA010000001.1"/>
</dbReference>
<feature type="region of interest" description="Disordered" evidence="1">
    <location>
        <begin position="22"/>
        <end position="61"/>
    </location>
</feature>
<comment type="caution">
    <text evidence="3">The sequence shown here is derived from an EMBL/GenBank/DDBJ whole genome shotgun (WGS) entry which is preliminary data.</text>
</comment>
<protein>
    <recommendedName>
        <fullName evidence="5">PepSY domain-containing protein</fullName>
    </recommendedName>
</protein>
<dbReference type="EMBL" id="JAHCDA010000001">
    <property type="protein sequence ID" value="MBS7809310.1"/>
    <property type="molecule type" value="Genomic_DNA"/>
</dbReference>
<sequence>MRNAFSALLIASAFGAVSVAHAQAPAAPAPGATTPMAPSTSSSPPAIGTVPASGANSFTEAQARSRIEAAGFTNVSELQKDDQGVWRGRADRNGATTQVGVDYQGTVVLGTAPAPAR</sequence>
<name>A0ABS5Q6S1_9PROT</name>
<accession>A0ABS5Q6S1</accession>
<keyword evidence="2" id="KW-0732">Signal</keyword>
<evidence type="ECO:0000256" key="1">
    <source>
        <dbReference type="SAM" id="MobiDB-lite"/>
    </source>
</evidence>
<organism evidence="3 4">
    <name type="scientific">Roseococcus pinisoli</name>
    <dbReference type="NCBI Taxonomy" id="2835040"/>
    <lineage>
        <taxon>Bacteria</taxon>
        <taxon>Pseudomonadati</taxon>
        <taxon>Pseudomonadota</taxon>
        <taxon>Alphaproteobacteria</taxon>
        <taxon>Acetobacterales</taxon>
        <taxon>Roseomonadaceae</taxon>
        <taxon>Roseococcus</taxon>
    </lineage>
</organism>
<keyword evidence="4" id="KW-1185">Reference proteome</keyword>